<dbReference type="EMBL" id="KL197721">
    <property type="protein sequence ID" value="KDQ56832.1"/>
    <property type="molecule type" value="Genomic_DNA"/>
</dbReference>
<dbReference type="GO" id="GO:0004523">
    <property type="term" value="F:RNA-DNA hybrid ribonuclease activity"/>
    <property type="evidence" value="ECO:0007669"/>
    <property type="project" value="InterPro"/>
</dbReference>
<name>A0A067PZZ0_9AGAM</name>
<protein>
    <recommendedName>
        <fullName evidence="1">RNase H type-1 domain-containing protein</fullName>
    </recommendedName>
</protein>
<dbReference type="InterPro" id="IPR012337">
    <property type="entry name" value="RNaseH-like_sf"/>
</dbReference>
<dbReference type="STRING" id="933084.A0A067PZZ0"/>
<feature type="non-terminal residue" evidence="2">
    <location>
        <position position="1"/>
    </location>
</feature>
<accession>A0A067PZZ0</accession>
<evidence type="ECO:0000313" key="2">
    <source>
        <dbReference type="EMBL" id="KDQ56832.1"/>
    </source>
</evidence>
<dbReference type="InterPro" id="IPR002156">
    <property type="entry name" value="RNaseH_domain"/>
</dbReference>
<dbReference type="PROSITE" id="PS50879">
    <property type="entry name" value="RNASE_H_1"/>
    <property type="match status" value="1"/>
</dbReference>
<dbReference type="Gene3D" id="3.30.420.10">
    <property type="entry name" value="Ribonuclease H-like superfamily/Ribonuclease H"/>
    <property type="match status" value="1"/>
</dbReference>
<feature type="non-terminal residue" evidence="2">
    <location>
        <position position="92"/>
    </location>
</feature>
<feature type="domain" description="RNase H type-1" evidence="1">
    <location>
        <begin position="1"/>
        <end position="29"/>
    </location>
</feature>
<gene>
    <name evidence="2" type="ORF">JAAARDRAFT_106345</name>
</gene>
<dbReference type="InParanoid" id="A0A067PZZ0"/>
<evidence type="ECO:0000313" key="3">
    <source>
        <dbReference type="Proteomes" id="UP000027265"/>
    </source>
</evidence>
<dbReference type="GO" id="GO:0003676">
    <property type="term" value="F:nucleic acid binding"/>
    <property type="evidence" value="ECO:0007669"/>
    <property type="project" value="InterPro"/>
</dbReference>
<keyword evidence="3" id="KW-1185">Reference proteome</keyword>
<proteinExistence type="predicted"/>
<dbReference type="InterPro" id="IPR036397">
    <property type="entry name" value="RNaseH_sf"/>
</dbReference>
<dbReference type="HOGENOM" id="CLU_164205_1_1_1"/>
<dbReference type="OrthoDB" id="3265515at2759"/>
<dbReference type="AlphaFoldDB" id="A0A067PZZ0"/>
<sequence length="92" mass="10530">LQLVIRWVPGHEGISGNERADVEAKEAARGNTSTSHIDLLPPILKSTLPRSKSTRVQHFRGVLKNKALRFFKKSPRWKRLKPLDPTFSPEKY</sequence>
<dbReference type="Proteomes" id="UP000027265">
    <property type="component" value="Unassembled WGS sequence"/>
</dbReference>
<dbReference type="SUPFAM" id="SSF53098">
    <property type="entry name" value="Ribonuclease H-like"/>
    <property type="match status" value="1"/>
</dbReference>
<reference evidence="3" key="1">
    <citation type="journal article" date="2014" name="Proc. Natl. Acad. Sci. U.S.A.">
        <title>Extensive sampling of basidiomycete genomes demonstrates inadequacy of the white-rot/brown-rot paradigm for wood decay fungi.</title>
        <authorList>
            <person name="Riley R."/>
            <person name="Salamov A.A."/>
            <person name="Brown D.W."/>
            <person name="Nagy L.G."/>
            <person name="Floudas D."/>
            <person name="Held B.W."/>
            <person name="Levasseur A."/>
            <person name="Lombard V."/>
            <person name="Morin E."/>
            <person name="Otillar R."/>
            <person name="Lindquist E.A."/>
            <person name="Sun H."/>
            <person name="LaButti K.M."/>
            <person name="Schmutz J."/>
            <person name="Jabbour D."/>
            <person name="Luo H."/>
            <person name="Baker S.E."/>
            <person name="Pisabarro A.G."/>
            <person name="Walton J.D."/>
            <person name="Blanchette R.A."/>
            <person name="Henrissat B."/>
            <person name="Martin F."/>
            <person name="Cullen D."/>
            <person name="Hibbett D.S."/>
            <person name="Grigoriev I.V."/>
        </authorList>
    </citation>
    <scope>NUCLEOTIDE SEQUENCE [LARGE SCALE GENOMIC DNA]</scope>
    <source>
        <strain evidence="3">MUCL 33604</strain>
    </source>
</reference>
<organism evidence="2 3">
    <name type="scientific">Jaapia argillacea MUCL 33604</name>
    <dbReference type="NCBI Taxonomy" id="933084"/>
    <lineage>
        <taxon>Eukaryota</taxon>
        <taxon>Fungi</taxon>
        <taxon>Dikarya</taxon>
        <taxon>Basidiomycota</taxon>
        <taxon>Agaricomycotina</taxon>
        <taxon>Agaricomycetes</taxon>
        <taxon>Agaricomycetidae</taxon>
        <taxon>Jaapiales</taxon>
        <taxon>Jaapiaceae</taxon>
        <taxon>Jaapia</taxon>
    </lineage>
</organism>
<evidence type="ECO:0000259" key="1">
    <source>
        <dbReference type="PROSITE" id="PS50879"/>
    </source>
</evidence>